<gene>
    <name evidence="1" type="ORF">ARMSODRAFT_955391</name>
</gene>
<proteinExistence type="predicted"/>
<accession>A0A2H3C3F1</accession>
<keyword evidence="2" id="KW-1185">Reference proteome</keyword>
<reference evidence="2" key="1">
    <citation type="journal article" date="2017" name="Nat. Ecol. Evol.">
        <title>Genome expansion and lineage-specific genetic innovations in the forest pathogenic fungi Armillaria.</title>
        <authorList>
            <person name="Sipos G."/>
            <person name="Prasanna A.N."/>
            <person name="Walter M.C."/>
            <person name="O'Connor E."/>
            <person name="Balint B."/>
            <person name="Krizsan K."/>
            <person name="Kiss B."/>
            <person name="Hess J."/>
            <person name="Varga T."/>
            <person name="Slot J."/>
            <person name="Riley R."/>
            <person name="Boka B."/>
            <person name="Rigling D."/>
            <person name="Barry K."/>
            <person name="Lee J."/>
            <person name="Mihaltcheva S."/>
            <person name="LaButti K."/>
            <person name="Lipzen A."/>
            <person name="Waldron R."/>
            <person name="Moloney N.M."/>
            <person name="Sperisen C."/>
            <person name="Kredics L."/>
            <person name="Vagvoelgyi C."/>
            <person name="Patrignani A."/>
            <person name="Fitzpatrick D."/>
            <person name="Nagy I."/>
            <person name="Doyle S."/>
            <person name="Anderson J.B."/>
            <person name="Grigoriev I.V."/>
            <person name="Gueldener U."/>
            <person name="Muensterkoetter M."/>
            <person name="Nagy L.G."/>
        </authorList>
    </citation>
    <scope>NUCLEOTIDE SEQUENCE [LARGE SCALE GENOMIC DNA]</scope>
    <source>
        <strain evidence="2">28-4</strain>
    </source>
</reference>
<dbReference type="AlphaFoldDB" id="A0A2H3C3F1"/>
<name>A0A2H3C3F1_9AGAR</name>
<evidence type="ECO:0008006" key="3">
    <source>
        <dbReference type="Google" id="ProtNLM"/>
    </source>
</evidence>
<protein>
    <recommendedName>
        <fullName evidence="3">F-box domain-containing protein</fullName>
    </recommendedName>
</protein>
<dbReference type="InterPro" id="IPR032675">
    <property type="entry name" value="LRR_dom_sf"/>
</dbReference>
<organism evidence="1 2">
    <name type="scientific">Armillaria solidipes</name>
    <dbReference type="NCBI Taxonomy" id="1076256"/>
    <lineage>
        <taxon>Eukaryota</taxon>
        <taxon>Fungi</taxon>
        <taxon>Dikarya</taxon>
        <taxon>Basidiomycota</taxon>
        <taxon>Agaricomycotina</taxon>
        <taxon>Agaricomycetes</taxon>
        <taxon>Agaricomycetidae</taxon>
        <taxon>Agaricales</taxon>
        <taxon>Marasmiineae</taxon>
        <taxon>Physalacriaceae</taxon>
        <taxon>Armillaria</taxon>
    </lineage>
</organism>
<dbReference type="Gene3D" id="3.80.10.10">
    <property type="entry name" value="Ribonuclease Inhibitor"/>
    <property type="match status" value="1"/>
</dbReference>
<sequence>MSCFTCRDCGSINLLLLESRFKATQSSDSLVSQILRGQRPVLDAEHTLLTAEIVELEQQHSVYAAQLEEIQLRQCAVLKALESRKSIYAPIHRLPRDILIEIFHSVCDSWWQEKRSPHVHHSLHVPGPLWVLGRVCGLWRDTLHSSPASWARKLVVREPFSKHALEILQTYLEHTGEHLLNLQVSCRDSTDDDILSLLVQSCQRWKILRIDVVKSGMPHFESISHLPALQAIEIYIYNAHGSDDRWDMCLGAPQLWHARLQGHGIHQIRLPPGITNFSGSITCPEDLRLFSQLRNLRRCHLWMTPAMVTTEAFPVVTVAQLTHLYVDGADILNFLSAPLLGSLTINPLTQRPQSSSAQESITRFLHRSRCHLESLSIGKEVFTLDTSTRMFALEACSTISRLKLELHPGLINGIVEALTSPSVLPNLHHLILCLFKPSGDEYVTLLPLVRSRSHAGSLKLVEVQYIQERYDRSLENDIRAHTGDGDLEMRVGKWDPPGRDVYLWHLP</sequence>
<evidence type="ECO:0000313" key="2">
    <source>
        <dbReference type="Proteomes" id="UP000218334"/>
    </source>
</evidence>
<evidence type="ECO:0000313" key="1">
    <source>
        <dbReference type="EMBL" id="PBK70663.1"/>
    </source>
</evidence>
<dbReference type="EMBL" id="KZ293425">
    <property type="protein sequence ID" value="PBK70663.1"/>
    <property type="molecule type" value="Genomic_DNA"/>
</dbReference>
<dbReference type="Proteomes" id="UP000218334">
    <property type="component" value="Unassembled WGS sequence"/>
</dbReference>
<dbReference type="STRING" id="1076256.A0A2H3C3F1"/>